<accession>A0A8S2G6S5</accession>
<sequence length="17" mass="1981">MMAVWAAYLMALLNRLL</sequence>
<evidence type="ECO:0000313" key="1">
    <source>
        <dbReference type="EMBL" id="CAF1637228.1"/>
    </source>
</evidence>
<proteinExistence type="predicted"/>
<evidence type="ECO:0000313" key="3">
    <source>
        <dbReference type="Proteomes" id="UP000677228"/>
    </source>
</evidence>
<feature type="non-terminal residue" evidence="1">
    <location>
        <position position="17"/>
    </location>
</feature>
<dbReference type="Proteomes" id="UP000677228">
    <property type="component" value="Unassembled WGS sequence"/>
</dbReference>
<name>A0A8S2G6S5_9BILA</name>
<dbReference type="AlphaFoldDB" id="A0A8S2G6S5"/>
<evidence type="ECO:0000313" key="2">
    <source>
        <dbReference type="EMBL" id="CAF4469929.1"/>
    </source>
</evidence>
<organism evidence="1 3">
    <name type="scientific">Didymodactylos carnosus</name>
    <dbReference type="NCBI Taxonomy" id="1234261"/>
    <lineage>
        <taxon>Eukaryota</taxon>
        <taxon>Metazoa</taxon>
        <taxon>Spiralia</taxon>
        <taxon>Gnathifera</taxon>
        <taxon>Rotifera</taxon>
        <taxon>Eurotatoria</taxon>
        <taxon>Bdelloidea</taxon>
        <taxon>Philodinida</taxon>
        <taxon>Philodinidae</taxon>
        <taxon>Didymodactylos</taxon>
    </lineage>
</organism>
<protein>
    <submittedName>
        <fullName evidence="1">Uncharacterized protein</fullName>
    </submittedName>
</protein>
<dbReference type="Proteomes" id="UP000682733">
    <property type="component" value="Unassembled WGS sequence"/>
</dbReference>
<dbReference type="EMBL" id="CAJOBA010087501">
    <property type="protein sequence ID" value="CAF4469929.1"/>
    <property type="molecule type" value="Genomic_DNA"/>
</dbReference>
<comment type="caution">
    <text evidence="1">The sequence shown here is derived from an EMBL/GenBank/DDBJ whole genome shotgun (WGS) entry which is preliminary data.</text>
</comment>
<reference evidence="1" key="1">
    <citation type="submission" date="2021-02" db="EMBL/GenBank/DDBJ databases">
        <authorList>
            <person name="Nowell W R."/>
        </authorList>
    </citation>
    <scope>NUCLEOTIDE SEQUENCE</scope>
</reference>
<gene>
    <name evidence="1" type="ORF">OVA965_LOCUS44080</name>
    <name evidence="2" type="ORF">TMI583_LOCUS46646</name>
</gene>
<dbReference type="EMBL" id="CAJNOK010061106">
    <property type="protein sequence ID" value="CAF1637228.1"/>
    <property type="molecule type" value="Genomic_DNA"/>
</dbReference>